<feature type="coiled-coil region" evidence="13">
    <location>
        <begin position="822"/>
        <end position="871"/>
    </location>
</feature>
<dbReference type="Pfam" id="PF00566">
    <property type="entry name" value="RabGAP-TBC"/>
    <property type="match status" value="1"/>
</dbReference>
<comment type="caution">
    <text evidence="16">The sequence shown here is derived from an EMBL/GenBank/DDBJ whole genome shotgun (WGS) entry which is preliminary data.</text>
</comment>
<name>A0A267DHJ0_9PLAT</name>
<dbReference type="SUPFAM" id="SSF50978">
    <property type="entry name" value="WD40 repeat-like"/>
    <property type="match status" value="1"/>
</dbReference>
<dbReference type="SUPFAM" id="SSF47923">
    <property type="entry name" value="Ypt/Rab-GAP domain of gyp1p"/>
    <property type="match status" value="1"/>
</dbReference>
<keyword evidence="6" id="KW-0677">Repeat</keyword>
<dbReference type="Gene3D" id="2.130.10.10">
    <property type="entry name" value="YVTN repeat-like/Quinoprotein amine dehydrogenase"/>
    <property type="match status" value="2"/>
</dbReference>
<feature type="domain" description="Rab-GAP TBC" evidence="15">
    <location>
        <begin position="502"/>
        <end position="677"/>
    </location>
</feature>
<keyword evidence="4" id="KW-0963">Cytoplasm</keyword>
<feature type="region of interest" description="Disordered" evidence="14">
    <location>
        <begin position="986"/>
        <end position="1009"/>
    </location>
</feature>
<keyword evidence="10" id="KW-0966">Cell projection</keyword>
<dbReference type="InterPro" id="IPR035969">
    <property type="entry name" value="Rab-GAP_TBC_sf"/>
</dbReference>
<dbReference type="EMBL" id="NIVC01004235">
    <property type="protein sequence ID" value="PAA48104.1"/>
    <property type="molecule type" value="Genomic_DNA"/>
</dbReference>
<dbReference type="PANTHER" id="PTHR19853">
    <property type="entry name" value="WD REPEAT CONTAINING PROTEIN 3 WDR3"/>
    <property type="match status" value="1"/>
</dbReference>
<feature type="compositionally biased region" description="Low complexity" evidence="14">
    <location>
        <begin position="468"/>
        <end position="483"/>
    </location>
</feature>
<dbReference type="Pfam" id="PF00400">
    <property type="entry name" value="WD40"/>
    <property type="match status" value="2"/>
</dbReference>
<evidence type="ECO:0000256" key="1">
    <source>
        <dbReference type="ARBA" id="ARBA00004120"/>
    </source>
</evidence>
<keyword evidence="5 12" id="KW-0853">WD repeat</keyword>
<evidence type="ECO:0000256" key="12">
    <source>
        <dbReference type="PROSITE-ProRule" id="PRU00221"/>
    </source>
</evidence>
<feature type="repeat" description="WD" evidence="12">
    <location>
        <begin position="241"/>
        <end position="273"/>
    </location>
</feature>
<accession>A0A267DHJ0</accession>
<evidence type="ECO:0000259" key="15">
    <source>
        <dbReference type="PROSITE" id="PS50086"/>
    </source>
</evidence>
<dbReference type="GO" id="GO:0060271">
    <property type="term" value="P:cilium assembly"/>
    <property type="evidence" value="ECO:0007669"/>
    <property type="project" value="TreeGrafter"/>
</dbReference>
<evidence type="ECO:0000256" key="9">
    <source>
        <dbReference type="ARBA" id="ARBA00023212"/>
    </source>
</evidence>
<feature type="compositionally biased region" description="Low complexity" evidence="14">
    <location>
        <begin position="435"/>
        <end position="459"/>
    </location>
</feature>
<dbReference type="AlphaFoldDB" id="A0A267DHJ0"/>
<dbReference type="InterPro" id="IPR015943">
    <property type="entry name" value="WD40/YVTN_repeat-like_dom_sf"/>
</dbReference>
<evidence type="ECO:0000256" key="3">
    <source>
        <dbReference type="ARBA" id="ARBA00014199"/>
    </source>
</evidence>
<keyword evidence="8 13" id="KW-0175">Coiled coil</keyword>
<evidence type="ECO:0000313" key="16">
    <source>
        <dbReference type="EMBL" id="PAA48104.1"/>
    </source>
</evidence>
<feature type="region of interest" description="Disordered" evidence="14">
    <location>
        <begin position="874"/>
        <end position="920"/>
    </location>
</feature>
<comment type="function">
    <text evidence="11">Molecular adapter which is involved in cilium biogenesis. Part of a functional complex including OFD1 a centriolar protein involved in cilium assembly. Could regulate the cAMP-dependent phosphorylation of OFD1, and its subsequent ubiquitination by PJA2 which ultimately leads to its proteasomal degradation.</text>
</comment>
<dbReference type="Gene3D" id="1.10.472.80">
    <property type="entry name" value="Ypt/Rab-GAP domain of gyp1p, domain 3"/>
    <property type="match status" value="1"/>
</dbReference>
<evidence type="ECO:0000256" key="13">
    <source>
        <dbReference type="SAM" id="Coils"/>
    </source>
</evidence>
<proteinExistence type="predicted"/>
<organism evidence="16 17">
    <name type="scientific">Macrostomum lignano</name>
    <dbReference type="NCBI Taxonomy" id="282301"/>
    <lineage>
        <taxon>Eukaryota</taxon>
        <taxon>Metazoa</taxon>
        <taxon>Spiralia</taxon>
        <taxon>Lophotrochozoa</taxon>
        <taxon>Platyhelminthes</taxon>
        <taxon>Rhabditophora</taxon>
        <taxon>Macrostomorpha</taxon>
        <taxon>Macrostomida</taxon>
        <taxon>Macrostomidae</taxon>
        <taxon>Macrostomum</taxon>
    </lineage>
</organism>
<evidence type="ECO:0000256" key="5">
    <source>
        <dbReference type="ARBA" id="ARBA00022574"/>
    </source>
</evidence>
<evidence type="ECO:0000256" key="14">
    <source>
        <dbReference type="SAM" id="MobiDB-lite"/>
    </source>
</evidence>
<dbReference type="SMART" id="SM00320">
    <property type="entry name" value="WD40"/>
    <property type="match status" value="5"/>
</dbReference>
<dbReference type="InterPro" id="IPR000195">
    <property type="entry name" value="Rab-GAP-TBC_dom"/>
</dbReference>
<feature type="region of interest" description="Disordered" evidence="14">
    <location>
        <begin position="421"/>
        <end position="488"/>
    </location>
</feature>
<evidence type="ECO:0000256" key="2">
    <source>
        <dbReference type="ARBA" id="ARBA00004607"/>
    </source>
</evidence>
<dbReference type="GO" id="GO:0036064">
    <property type="term" value="C:ciliary basal body"/>
    <property type="evidence" value="ECO:0007669"/>
    <property type="project" value="TreeGrafter"/>
</dbReference>
<sequence>MNKVNVFGHKSGTLGKVNKVFEIETGLQLVVQNSGYSSGQRAHPQVGHFTQVAFDQSGQRLLAADHLGHFYLFDFGRGRFEHVLHTRHPCTALSFGLRDRRQFLAALADGDVRLLAIGQSGSGPASELATLSGHSAAVTGISPHSGGRYVLTTDPDVTLLWDVDARSRLRRLSVREDVQLLLASFVPTRNLILTAFRDDSLFLWDSETLQCRGQLPTPPPPLQLSGLSTGAEAELGPRYRSLDFTPDGRQLVACGRTRQVHVWDLDSLQMARVLELPASVGMQLCPLRQVAFASSPDAVRSVNLPETEADAGLNSSSSAQHQRRSLALLAVAHSGGVVCVSLGAGGGRSSGATLTNRLQSADSHVTRLAVTKDRLALVNSGQLLIHCLTTALRPESARAAMSARAAANAAAAAAAAADAAAWPATEPVTDRTDRTAATATDSGGDTGRTYTIVSGKAAAAGGGVSPTKSSKQQSQQQQQQQLPQPQPLNRKRLRAILQEFGQFPGKYRLLIWKTLLQLPENTAAFNALYNKGIHPAFLTLQDRFPLRSNKLGRVLQRSLSCVAFWSPLFGEADYLPLLAFPFVKLFQNSQLHSMEVLMTVLTNWCGHWFEYFPNPPLNILAIIENLIAYHDKELYAHLCARGVTSEILAWPLLQTLLTEVLTREEWLSVWDCLLCHPPGYLLYFVAGFTLLSRGPLLRATEVREFELYYRQPGCLGARDLVKQARQLRTRTPAEICPCRLLPAFAPLGGPQYPLFNRYPVFIVDYQVRERDRLREEERRYLEERRALETAQRRSETQRAEEAAWCRQQELLLAAEERRRAMLAQEETTLREQRRQLAAEQRRARVDELAALTAQRQRLRALQSRHRQVEAQRLGDQLGRRQRQTTAADLEDDIIDDEADGLDDDYDDNGSPGLMPQSGGASAGFGLVSELEGVCQDNGRLEADVGRLLDRLQAARDRLKTSGSAAVRKQKSGLNAGTAASLQAAVAAAAANAEGHDDDDATTTTSQSSY</sequence>
<evidence type="ECO:0000256" key="8">
    <source>
        <dbReference type="ARBA" id="ARBA00023054"/>
    </source>
</evidence>
<evidence type="ECO:0000256" key="6">
    <source>
        <dbReference type="ARBA" id="ARBA00022737"/>
    </source>
</evidence>
<dbReference type="PROSITE" id="PS50082">
    <property type="entry name" value="WD_REPEATS_2"/>
    <property type="match status" value="1"/>
</dbReference>
<dbReference type="PROSITE" id="PS50086">
    <property type="entry name" value="TBC_RABGAP"/>
    <property type="match status" value="1"/>
</dbReference>
<gene>
    <name evidence="16" type="ORF">BOX15_Mlig017365g3</name>
</gene>
<dbReference type="InterPro" id="IPR001680">
    <property type="entry name" value="WD40_rpt"/>
</dbReference>
<keyword evidence="9" id="KW-0206">Cytoskeleton</keyword>
<evidence type="ECO:0000256" key="7">
    <source>
        <dbReference type="ARBA" id="ARBA00022794"/>
    </source>
</evidence>
<dbReference type="PANTHER" id="PTHR19853:SF1">
    <property type="entry name" value="TBC1 DOMAIN FAMILY MEMBER 31"/>
    <property type="match status" value="1"/>
</dbReference>
<dbReference type="GO" id="GO:0034451">
    <property type="term" value="C:centriolar satellite"/>
    <property type="evidence" value="ECO:0007669"/>
    <property type="project" value="UniProtKB-SubCell"/>
</dbReference>
<evidence type="ECO:0000313" key="17">
    <source>
        <dbReference type="Proteomes" id="UP000215902"/>
    </source>
</evidence>
<dbReference type="OrthoDB" id="5578278at2759"/>
<dbReference type="InterPro" id="IPR051570">
    <property type="entry name" value="TBC1_cilium_biogenesis"/>
</dbReference>
<feature type="compositionally biased region" description="Acidic residues" evidence="14">
    <location>
        <begin position="888"/>
        <end position="907"/>
    </location>
</feature>
<dbReference type="Proteomes" id="UP000215902">
    <property type="component" value="Unassembled WGS sequence"/>
</dbReference>
<protein>
    <recommendedName>
        <fullName evidence="3">TBC1 domain family member 31</fullName>
    </recommendedName>
</protein>
<reference evidence="16 17" key="1">
    <citation type="submission" date="2017-06" db="EMBL/GenBank/DDBJ databases">
        <title>A platform for efficient transgenesis in Macrostomum lignano, a flatworm model organism for stem cell research.</title>
        <authorList>
            <person name="Berezikov E."/>
        </authorList>
    </citation>
    <scope>NUCLEOTIDE SEQUENCE [LARGE SCALE GENOMIC DNA]</scope>
    <source>
        <strain evidence="16">DV1</strain>
        <tissue evidence="16">Whole organism</tissue>
    </source>
</reference>
<keyword evidence="7" id="KW-0970">Cilium biogenesis/degradation</keyword>
<evidence type="ECO:0000256" key="4">
    <source>
        <dbReference type="ARBA" id="ARBA00022490"/>
    </source>
</evidence>
<keyword evidence="17" id="KW-1185">Reference proteome</keyword>
<evidence type="ECO:0000256" key="11">
    <source>
        <dbReference type="ARBA" id="ARBA00034464"/>
    </source>
</evidence>
<dbReference type="STRING" id="282301.A0A267DHJ0"/>
<dbReference type="InterPro" id="IPR036322">
    <property type="entry name" value="WD40_repeat_dom_sf"/>
</dbReference>
<comment type="subcellular location">
    <subcellularLocation>
        <location evidence="1">Cytoplasm</location>
        <location evidence="1">Cytoskeleton</location>
        <location evidence="1">Cilium basal body</location>
    </subcellularLocation>
    <subcellularLocation>
        <location evidence="2">Cytoplasm</location>
        <location evidence="2">Cytoskeleton</location>
        <location evidence="2">Microtubule organizing center</location>
        <location evidence="2">Centrosome</location>
        <location evidence="2">Centriolar satellite</location>
    </subcellularLocation>
</comment>
<evidence type="ECO:0000256" key="10">
    <source>
        <dbReference type="ARBA" id="ARBA00023273"/>
    </source>
</evidence>